<dbReference type="Proteomes" id="UP001058626">
    <property type="component" value="Chromosome"/>
</dbReference>
<proteinExistence type="predicted"/>
<name>A0A9N7LW94_9MYCO</name>
<gene>
    <name evidence="1" type="ORF">NJB1907Z4_C48160</name>
</gene>
<reference evidence="1" key="1">
    <citation type="submission" date="2022-06" db="EMBL/GenBank/DDBJ databases">
        <title>Complete genome sequence of Mycobacterium pseudoshottsii NJB1907-Z4.</title>
        <authorList>
            <person name="Komine T."/>
            <person name="Fukano H."/>
            <person name="Wada S."/>
        </authorList>
    </citation>
    <scope>NUCLEOTIDE SEQUENCE</scope>
    <source>
        <strain evidence="1">NJB1907-Z4</strain>
    </source>
</reference>
<dbReference type="EMBL" id="AP026367">
    <property type="protein sequence ID" value="BDN84601.1"/>
    <property type="molecule type" value="Genomic_DNA"/>
</dbReference>
<evidence type="ECO:0000313" key="1">
    <source>
        <dbReference type="EMBL" id="BDN84601.1"/>
    </source>
</evidence>
<sequence length="66" mass="7383">MFSICSQLGAMENVTSVESGKLCGLYLSPALKVFNPLMYFNFNYFPIPINPILAPAFDLQNVVYTE</sequence>
<accession>A0A9N7LW94</accession>
<keyword evidence="2" id="KW-1185">Reference proteome</keyword>
<organism evidence="1 2">
    <name type="scientific">Mycobacterium pseudoshottsii</name>
    <dbReference type="NCBI Taxonomy" id="265949"/>
    <lineage>
        <taxon>Bacteria</taxon>
        <taxon>Bacillati</taxon>
        <taxon>Actinomycetota</taxon>
        <taxon>Actinomycetes</taxon>
        <taxon>Mycobacteriales</taxon>
        <taxon>Mycobacteriaceae</taxon>
        <taxon>Mycobacterium</taxon>
        <taxon>Mycobacterium ulcerans group</taxon>
    </lineage>
</organism>
<dbReference type="AlphaFoldDB" id="A0A9N7LW94"/>
<protein>
    <submittedName>
        <fullName evidence="1">Uncharacterized protein</fullName>
    </submittedName>
</protein>
<evidence type="ECO:0000313" key="2">
    <source>
        <dbReference type="Proteomes" id="UP001058626"/>
    </source>
</evidence>